<evidence type="ECO:0000313" key="5">
    <source>
        <dbReference type="EMBL" id="GFJ88116.1"/>
    </source>
</evidence>
<keyword evidence="6" id="KW-1185">Reference proteome</keyword>
<dbReference type="Proteomes" id="UP000482960">
    <property type="component" value="Unassembled WGS sequence"/>
</dbReference>
<evidence type="ECO:0000313" key="6">
    <source>
        <dbReference type="Proteomes" id="UP000482960"/>
    </source>
</evidence>
<evidence type="ECO:0000256" key="1">
    <source>
        <dbReference type="ARBA" id="ARBA00010833"/>
    </source>
</evidence>
<proteinExistence type="inferred from homology"/>
<dbReference type="Gene3D" id="1.50.10.10">
    <property type="match status" value="1"/>
</dbReference>
<dbReference type="InterPro" id="IPR012341">
    <property type="entry name" value="6hp_glycosidase-like_sf"/>
</dbReference>
<accession>A0A6V8L1X2</accession>
<reference evidence="5 6" key="2">
    <citation type="submission" date="2020-03" db="EMBL/GenBank/DDBJ databases">
        <authorList>
            <person name="Ichikawa N."/>
            <person name="Kimura A."/>
            <person name="Kitahashi Y."/>
            <person name="Uohara A."/>
        </authorList>
    </citation>
    <scope>NUCLEOTIDE SEQUENCE [LARGE SCALE GENOMIC DNA]</scope>
    <source>
        <strain evidence="5 6">NBRC 108638</strain>
    </source>
</reference>
<keyword evidence="2" id="KW-0378">Hydrolase</keyword>
<evidence type="ECO:0000256" key="2">
    <source>
        <dbReference type="ARBA" id="ARBA00022801"/>
    </source>
</evidence>
<dbReference type="GO" id="GO:0006487">
    <property type="term" value="P:protein N-linked glycosylation"/>
    <property type="evidence" value="ECO:0007669"/>
    <property type="project" value="TreeGrafter"/>
</dbReference>
<dbReference type="GO" id="GO:0009311">
    <property type="term" value="P:oligosaccharide metabolic process"/>
    <property type="evidence" value="ECO:0007669"/>
    <property type="project" value="InterPro"/>
</dbReference>
<dbReference type="InterPro" id="IPR008928">
    <property type="entry name" value="6-hairpin_glycosidase_sf"/>
</dbReference>
<dbReference type="PANTHER" id="PTHR10412">
    <property type="entry name" value="MANNOSYL-OLIGOSACCHARIDE GLUCOSIDASE"/>
    <property type="match status" value="1"/>
</dbReference>
<dbReference type="InterPro" id="IPR054491">
    <property type="entry name" value="MGH1-like_GH"/>
</dbReference>
<dbReference type="InterPro" id="IPR004888">
    <property type="entry name" value="Glycoside_hydrolase_63"/>
</dbReference>
<keyword evidence="3" id="KW-0326">Glycosidase</keyword>
<dbReference type="Pfam" id="PF22422">
    <property type="entry name" value="MGH1-like_GH"/>
    <property type="match status" value="1"/>
</dbReference>
<reference evidence="5 6" key="1">
    <citation type="submission" date="2020-03" db="EMBL/GenBank/DDBJ databases">
        <title>Whole genome shotgun sequence of Phytohabitans rumicis NBRC 108638.</title>
        <authorList>
            <person name="Komaki H."/>
            <person name="Tamura T."/>
        </authorList>
    </citation>
    <scope>NUCLEOTIDE SEQUENCE [LARGE SCALE GENOMIC DNA]</scope>
    <source>
        <strain evidence="5 6">NBRC 108638</strain>
    </source>
</reference>
<comment type="similarity">
    <text evidence="1">Belongs to the glycosyl hydrolase 63 family.</text>
</comment>
<name>A0A6V8L1X2_9ACTN</name>
<comment type="caution">
    <text evidence="5">The sequence shown here is derived from an EMBL/GenBank/DDBJ whole genome shotgun (WGS) entry which is preliminary data.</text>
</comment>
<dbReference type="EMBL" id="BLPG01000001">
    <property type="protein sequence ID" value="GFJ88116.1"/>
    <property type="molecule type" value="Genomic_DNA"/>
</dbReference>
<evidence type="ECO:0000259" key="4">
    <source>
        <dbReference type="Pfam" id="PF22422"/>
    </source>
</evidence>
<sequence>MVRVNRATHVPPTPAPQAGAALTEADLRQRAAEVLDANWERDHTVPSRALYPHQWSWDAAFIAVGLAHHAPERAWWDLRSLFAAQWADGRVPHIVFDPNVSERDYFPGPAFWDAPPVPGRLAGLTTGIVQPPVHAVAAWEVYRRATDRPAARAELTWLYPRLVRQQEYLFGARDVGGAGLASIVHPWESGLDNSPAWDRALAAVPADLSLLRRHRRQDTNVADSSHRPTDTDYARYIALAAAYRDSGYADAGLAQRHLFLVECPAFNAILGAAEHALADIAEVVGADPAPHRDRAEHITKALLDRLLDPATGMFHARDVRTGELTPARCVSGLLPLILPGLPEDRVAALLAEAGSGRFGYAGPPVPSYDRTAPDFDRLRYWRGPVWINVNWLLWRGLRTHGHAAAAGTLRTAMLDVIRRGGCYEYFDPIDGAGIGAAAFSWTAALALDLLAAD</sequence>
<dbReference type="SUPFAM" id="SSF48208">
    <property type="entry name" value="Six-hairpin glycosidases"/>
    <property type="match status" value="1"/>
</dbReference>
<dbReference type="AlphaFoldDB" id="A0A6V8L1X2"/>
<dbReference type="PANTHER" id="PTHR10412:SF11">
    <property type="entry name" value="MANNOSYL-OLIGOSACCHARIDE GLUCOSIDASE"/>
    <property type="match status" value="1"/>
</dbReference>
<dbReference type="GO" id="GO:0004573">
    <property type="term" value="F:Glc3Man9GlcNAc2 oligosaccharide glucosidase activity"/>
    <property type="evidence" value="ECO:0007669"/>
    <property type="project" value="InterPro"/>
</dbReference>
<feature type="domain" description="Mannosylglycerate hydrolase MGH1-like glycoside hydrolase" evidence="4">
    <location>
        <begin position="51"/>
        <end position="442"/>
    </location>
</feature>
<gene>
    <name evidence="5" type="ORF">Prum_017580</name>
</gene>
<organism evidence="5 6">
    <name type="scientific">Phytohabitans rumicis</name>
    <dbReference type="NCBI Taxonomy" id="1076125"/>
    <lineage>
        <taxon>Bacteria</taxon>
        <taxon>Bacillati</taxon>
        <taxon>Actinomycetota</taxon>
        <taxon>Actinomycetes</taxon>
        <taxon>Micromonosporales</taxon>
        <taxon>Micromonosporaceae</taxon>
    </lineage>
</organism>
<protein>
    <recommendedName>
        <fullName evidence="4">Mannosylglycerate hydrolase MGH1-like glycoside hydrolase domain-containing protein</fullName>
    </recommendedName>
</protein>
<evidence type="ECO:0000256" key="3">
    <source>
        <dbReference type="ARBA" id="ARBA00023295"/>
    </source>
</evidence>